<reference evidence="2" key="1">
    <citation type="journal article" date="2022" name="Front. Genet.">
        <title>Chromosome-Scale Assembly of the Dendrobium nobile Genome Provides Insights Into the Molecular Mechanism of the Biosynthesis of the Medicinal Active Ingredient of Dendrobium.</title>
        <authorList>
            <person name="Xu Q."/>
            <person name="Niu S.-C."/>
            <person name="Li K.-L."/>
            <person name="Zheng P.-J."/>
            <person name="Zhang X.-J."/>
            <person name="Jia Y."/>
            <person name="Liu Y."/>
            <person name="Niu Y.-X."/>
            <person name="Yu L.-H."/>
            <person name="Chen D.-F."/>
            <person name="Zhang G.-Q."/>
        </authorList>
    </citation>
    <scope>NUCLEOTIDE SEQUENCE</scope>
    <source>
        <tissue evidence="2">Leaf</tissue>
    </source>
</reference>
<dbReference type="EMBL" id="JAGYWB010000001">
    <property type="protein sequence ID" value="KAI0531186.1"/>
    <property type="molecule type" value="Genomic_DNA"/>
</dbReference>
<evidence type="ECO:0000313" key="2">
    <source>
        <dbReference type="EMBL" id="KAI0531186.1"/>
    </source>
</evidence>
<feature type="compositionally biased region" description="Basic residues" evidence="1">
    <location>
        <begin position="321"/>
        <end position="332"/>
    </location>
</feature>
<name>A0A8T3CBX7_DENNO</name>
<protein>
    <recommendedName>
        <fullName evidence="4">DUF4283 domain-containing protein</fullName>
    </recommendedName>
</protein>
<dbReference type="Proteomes" id="UP000829196">
    <property type="component" value="Unassembled WGS sequence"/>
</dbReference>
<evidence type="ECO:0008006" key="4">
    <source>
        <dbReference type="Google" id="ProtNLM"/>
    </source>
</evidence>
<dbReference type="PANTHER" id="PTHR31286:SF180">
    <property type="entry name" value="OS10G0362600 PROTEIN"/>
    <property type="match status" value="1"/>
</dbReference>
<organism evidence="2 3">
    <name type="scientific">Dendrobium nobile</name>
    <name type="common">Orchid</name>
    <dbReference type="NCBI Taxonomy" id="94219"/>
    <lineage>
        <taxon>Eukaryota</taxon>
        <taxon>Viridiplantae</taxon>
        <taxon>Streptophyta</taxon>
        <taxon>Embryophyta</taxon>
        <taxon>Tracheophyta</taxon>
        <taxon>Spermatophyta</taxon>
        <taxon>Magnoliopsida</taxon>
        <taxon>Liliopsida</taxon>
        <taxon>Asparagales</taxon>
        <taxon>Orchidaceae</taxon>
        <taxon>Epidendroideae</taxon>
        <taxon>Malaxideae</taxon>
        <taxon>Dendrobiinae</taxon>
        <taxon>Dendrobium</taxon>
    </lineage>
</organism>
<dbReference type="OrthoDB" id="1305792at2759"/>
<dbReference type="InterPro" id="IPR040256">
    <property type="entry name" value="At4g02000-like"/>
</dbReference>
<keyword evidence="3" id="KW-1185">Reference proteome</keyword>
<accession>A0A8T3CBX7</accession>
<dbReference type="AlphaFoldDB" id="A0A8T3CBX7"/>
<feature type="compositionally biased region" description="Polar residues" evidence="1">
    <location>
        <begin position="274"/>
        <end position="286"/>
    </location>
</feature>
<dbReference type="PANTHER" id="PTHR31286">
    <property type="entry name" value="GLYCINE-RICH CELL WALL STRUCTURAL PROTEIN 1.8-LIKE"/>
    <property type="match status" value="1"/>
</dbReference>
<sequence>MHVLKWTPFFDIKEESPIVPIWISFPNLRLHFFNSKVLHALGSIFGRPLQTDQATASKTRPCVARVLVEVDISKKHPKEVWVGSKAYGYMQKAEFEKVPEFCNHCKMHGHAIAECFKLNPDLKKNVVQPSGGPGSTVNNKVYVPIVNKDLEENVIQAEPSSAMHNVSLDAGEGHVLGEKDSGKEIVLDKSEEVLNIIGNSVLNNKGKEIVSDPKLLILVDDMLNEMPINSNSVAIENALIANQDFTDLGDGGSNSNLETYEEGEVIPESKDDPSSFNNQGTSSSPANLKVHNVVEEDVVSKGGKKKGKQDKNNCPATPRSTRAHNSYKKGND</sequence>
<evidence type="ECO:0000256" key="1">
    <source>
        <dbReference type="SAM" id="MobiDB-lite"/>
    </source>
</evidence>
<comment type="caution">
    <text evidence="2">The sequence shown here is derived from an EMBL/GenBank/DDBJ whole genome shotgun (WGS) entry which is preliminary data.</text>
</comment>
<feature type="region of interest" description="Disordered" evidence="1">
    <location>
        <begin position="248"/>
        <end position="332"/>
    </location>
</feature>
<proteinExistence type="predicted"/>
<gene>
    <name evidence="2" type="ORF">KFK09_000739</name>
</gene>
<evidence type="ECO:0000313" key="3">
    <source>
        <dbReference type="Proteomes" id="UP000829196"/>
    </source>
</evidence>